<evidence type="ECO:0000313" key="2">
    <source>
        <dbReference type="Proteomes" id="UP000076661"/>
    </source>
</evidence>
<dbReference type="AlphaFoldDB" id="A0A167P8A5"/>
<sequence>MINNKKLLLPVLGTLFLGACSLNQNPEGSYSGDDRVNMAGAAQLLSQHSFVTIDLAPIIADMTRSQLGHKMYELSYGAKKAMKAPDENTSIPDNLLKQLSDYDVCANDSSIEDKACILAREELNFAVTLFYSDEYKNKRQRIRNTVQDRIITASTQRCNLYKMYIKRVESRNNFWLGSVTTLFGGAGAIFTNESATRILSGLAGITSGVRAEFNQAYLANQATELIAKGIDLKRNELKSEMQKRKNDSLKSYSLYNAIGDAISFHGACNILTGLEVAGKAIDNLKDPGYEVLAQNLYRSKHLEEVMAGVSPTDFKYAELAEEQVEKAQQLSLGDRLMNAFSQDLTNVKDDFNKALDRLVASGKITAADIAKIQAIKDSKGNNLLDQLDQKFKKYKAAEKSEFYKLQDIIYFDDSKSEKEVELSKLKLKVLLQKLELFGTKVDAELLIMQASDFDAKNLNNFKQAITALIDVVPSTN</sequence>
<dbReference type="RefSeq" id="WP_063379705.1">
    <property type="nucleotide sequence ID" value="NZ_AUXX01000003.1"/>
</dbReference>
<dbReference type="EMBL" id="AUXX01000003">
    <property type="protein sequence ID" value="KZN69758.1"/>
    <property type="molecule type" value="Genomic_DNA"/>
</dbReference>
<evidence type="ECO:0000313" key="1">
    <source>
        <dbReference type="EMBL" id="KZN69758.1"/>
    </source>
</evidence>
<gene>
    <name evidence="1" type="ORF">N478_09680</name>
</gene>
<evidence type="ECO:0008006" key="3">
    <source>
        <dbReference type="Google" id="ProtNLM"/>
    </source>
</evidence>
<protein>
    <recommendedName>
        <fullName evidence="3">Lipoprotein</fullName>
    </recommendedName>
</protein>
<dbReference type="Proteomes" id="UP000076661">
    <property type="component" value="Unassembled WGS sequence"/>
</dbReference>
<organism evidence="1 2">
    <name type="scientific">Pseudoalteromonas luteoviolacea S4060-1</name>
    <dbReference type="NCBI Taxonomy" id="1365257"/>
    <lineage>
        <taxon>Bacteria</taxon>
        <taxon>Pseudomonadati</taxon>
        <taxon>Pseudomonadota</taxon>
        <taxon>Gammaproteobacteria</taxon>
        <taxon>Alteromonadales</taxon>
        <taxon>Pseudoalteromonadaceae</taxon>
        <taxon>Pseudoalteromonas</taxon>
    </lineage>
</organism>
<accession>A0A167P8A5</accession>
<comment type="caution">
    <text evidence="1">The sequence shown here is derived from an EMBL/GenBank/DDBJ whole genome shotgun (WGS) entry which is preliminary data.</text>
</comment>
<dbReference type="PROSITE" id="PS51257">
    <property type="entry name" value="PROKAR_LIPOPROTEIN"/>
    <property type="match status" value="1"/>
</dbReference>
<reference evidence="1 2" key="1">
    <citation type="submission" date="2013-07" db="EMBL/GenBank/DDBJ databases">
        <title>Comparative Genomic and Metabolomic Analysis of Twelve Strains of Pseudoalteromonas luteoviolacea.</title>
        <authorList>
            <person name="Vynne N.G."/>
            <person name="Mansson M."/>
            <person name="Gram L."/>
        </authorList>
    </citation>
    <scope>NUCLEOTIDE SEQUENCE [LARGE SCALE GENOMIC DNA]</scope>
    <source>
        <strain evidence="1 2">S4060-1</strain>
    </source>
</reference>
<dbReference type="PATRIC" id="fig|1365257.3.peg.313"/>
<name>A0A167P8A5_9GAMM</name>
<proteinExistence type="predicted"/>